<dbReference type="FunFam" id="3.40.50.300:FF:000383">
    <property type="entry name" value="Dynamin-like gtpase dnm1"/>
    <property type="match status" value="1"/>
</dbReference>
<dbReference type="GO" id="GO:0006897">
    <property type="term" value="P:endocytosis"/>
    <property type="evidence" value="ECO:0007669"/>
    <property type="project" value="TreeGrafter"/>
</dbReference>
<dbReference type="GO" id="GO:0005777">
    <property type="term" value="C:peroxisome"/>
    <property type="evidence" value="ECO:0007669"/>
    <property type="project" value="TreeGrafter"/>
</dbReference>
<name>A0A0C3ATD6_9AGAM</name>
<dbReference type="PROSITE" id="PS51388">
    <property type="entry name" value="GED"/>
    <property type="match status" value="1"/>
</dbReference>
<proteinExistence type="predicted"/>
<feature type="compositionally biased region" description="Polar residues" evidence="3">
    <location>
        <begin position="571"/>
        <end position="581"/>
    </location>
</feature>
<dbReference type="GO" id="GO:0005874">
    <property type="term" value="C:microtubule"/>
    <property type="evidence" value="ECO:0007669"/>
    <property type="project" value="TreeGrafter"/>
</dbReference>
<keyword evidence="2" id="KW-0342">GTP-binding</keyword>
<evidence type="ECO:0000259" key="4">
    <source>
        <dbReference type="PROSITE" id="PS51388"/>
    </source>
</evidence>
<dbReference type="GO" id="GO:0000266">
    <property type="term" value="P:mitochondrial fission"/>
    <property type="evidence" value="ECO:0007669"/>
    <property type="project" value="TreeGrafter"/>
</dbReference>
<keyword evidence="7" id="KW-1185">Reference proteome</keyword>
<evidence type="ECO:0000259" key="5">
    <source>
        <dbReference type="PROSITE" id="PS51718"/>
    </source>
</evidence>
<gene>
    <name evidence="6" type="ORF">SCLCIDRAFT_1209629</name>
</gene>
<reference evidence="7" key="2">
    <citation type="submission" date="2015-01" db="EMBL/GenBank/DDBJ databases">
        <title>Evolutionary Origins and Diversification of the Mycorrhizal Mutualists.</title>
        <authorList>
            <consortium name="DOE Joint Genome Institute"/>
            <consortium name="Mycorrhizal Genomics Consortium"/>
            <person name="Kohler A."/>
            <person name="Kuo A."/>
            <person name="Nagy L.G."/>
            <person name="Floudas D."/>
            <person name="Copeland A."/>
            <person name="Barry K.W."/>
            <person name="Cichocki N."/>
            <person name="Veneault-Fourrey C."/>
            <person name="LaButti K."/>
            <person name="Lindquist E.A."/>
            <person name="Lipzen A."/>
            <person name="Lundell T."/>
            <person name="Morin E."/>
            <person name="Murat C."/>
            <person name="Riley R."/>
            <person name="Ohm R."/>
            <person name="Sun H."/>
            <person name="Tunlid A."/>
            <person name="Henrissat B."/>
            <person name="Grigoriev I.V."/>
            <person name="Hibbett D.S."/>
            <person name="Martin F."/>
        </authorList>
    </citation>
    <scope>NUCLEOTIDE SEQUENCE [LARGE SCALE GENOMIC DNA]</scope>
    <source>
        <strain evidence="7">Foug A</strain>
    </source>
</reference>
<dbReference type="Pfam" id="PF02212">
    <property type="entry name" value="GED"/>
    <property type="match status" value="1"/>
</dbReference>
<keyword evidence="1" id="KW-0547">Nucleotide-binding</keyword>
<dbReference type="Gene3D" id="1.20.120.1240">
    <property type="entry name" value="Dynamin, middle domain"/>
    <property type="match status" value="2"/>
</dbReference>
<feature type="domain" description="GED" evidence="4">
    <location>
        <begin position="705"/>
        <end position="796"/>
    </location>
</feature>
<dbReference type="InParanoid" id="A0A0C3ATD6"/>
<dbReference type="Proteomes" id="UP000053989">
    <property type="component" value="Unassembled WGS sequence"/>
</dbReference>
<dbReference type="STRING" id="1036808.A0A0C3ATD6"/>
<evidence type="ECO:0008006" key="8">
    <source>
        <dbReference type="Google" id="ProtNLM"/>
    </source>
</evidence>
<protein>
    <recommendedName>
        <fullName evidence="8">Dynamin protein dnm1</fullName>
    </recommendedName>
</protein>
<evidence type="ECO:0000313" key="6">
    <source>
        <dbReference type="EMBL" id="KIM68212.1"/>
    </source>
</evidence>
<evidence type="ECO:0000256" key="1">
    <source>
        <dbReference type="ARBA" id="ARBA00022741"/>
    </source>
</evidence>
<dbReference type="OrthoDB" id="5061070at2759"/>
<dbReference type="GO" id="GO:0048312">
    <property type="term" value="P:intracellular distribution of mitochondria"/>
    <property type="evidence" value="ECO:0007669"/>
    <property type="project" value="TreeGrafter"/>
</dbReference>
<dbReference type="InterPro" id="IPR020850">
    <property type="entry name" value="GED_dom"/>
</dbReference>
<dbReference type="GO" id="GO:0005525">
    <property type="term" value="F:GTP binding"/>
    <property type="evidence" value="ECO:0007669"/>
    <property type="project" value="InterPro"/>
</dbReference>
<dbReference type="InterPro" id="IPR000375">
    <property type="entry name" value="Dynamin_stalk"/>
</dbReference>
<dbReference type="Gene3D" id="3.40.50.300">
    <property type="entry name" value="P-loop containing nucleotide triphosphate hydrolases"/>
    <property type="match status" value="1"/>
</dbReference>
<dbReference type="InterPro" id="IPR030381">
    <property type="entry name" value="G_DYNAMIN_dom"/>
</dbReference>
<feature type="compositionally biased region" description="Pro residues" evidence="3">
    <location>
        <begin position="512"/>
        <end position="521"/>
    </location>
</feature>
<feature type="compositionally biased region" description="Low complexity" evidence="3">
    <location>
        <begin position="592"/>
        <end position="603"/>
    </location>
</feature>
<dbReference type="PANTHER" id="PTHR11566:SF235">
    <property type="entry name" value="DYNAMIN-RELATED PROTEIN DNM1"/>
    <property type="match status" value="1"/>
</dbReference>
<accession>A0A0C3ATD6</accession>
<dbReference type="GO" id="GO:0016020">
    <property type="term" value="C:membrane"/>
    <property type="evidence" value="ECO:0007669"/>
    <property type="project" value="TreeGrafter"/>
</dbReference>
<dbReference type="SMART" id="SM00302">
    <property type="entry name" value="GED"/>
    <property type="match status" value="1"/>
</dbReference>
<dbReference type="GO" id="GO:0005739">
    <property type="term" value="C:mitochondrion"/>
    <property type="evidence" value="ECO:0007669"/>
    <property type="project" value="TreeGrafter"/>
</dbReference>
<evidence type="ECO:0000256" key="3">
    <source>
        <dbReference type="SAM" id="MobiDB-lite"/>
    </source>
</evidence>
<dbReference type="InterPro" id="IPR027417">
    <property type="entry name" value="P-loop_NTPase"/>
</dbReference>
<dbReference type="GO" id="GO:0008017">
    <property type="term" value="F:microtubule binding"/>
    <property type="evidence" value="ECO:0007669"/>
    <property type="project" value="TreeGrafter"/>
</dbReference>
<dbReference type="Pfam" id="PF01031">
    <property type="entry name" value="Dynamin_M"/>
    <property type="match status" value="1"/>
</dbReference>
<dbReference type="CDD" id="cd08771">
    <property type="entry name" value="DLP_1"/>
    <property type="match status" value="1"/>
</dbReference>
<reference evidence="6 7" key="1">
    <citation type="submission" date="2014-04" db="EMBL/GenBank/DDBJ databases">
        <authorList>
            <consortium name="DOE Joint Genome Institute"/>
            <person name="Kuo A."/>
            <person name="Kohler A."/>
            <person name="Nagy L.G."/>
            <person name="Floudas D."/>
            <person name="Copeland A."/>
            <person name="Barry K.W."/>
            <person name="Cichocki N."/>
            <person name="Veneault-Fourrey C."/>
            <person name="LaButti K."/>
            <person name="Lindquist E.A."/>
            <person name="Lipzen A."/>
            <person name="Lundell T."/>
            <person name="Morin E."/>
            <person name="Murat C."/>
            <person name="Sun H."/>
            <person name="Tunlid A."/>
            <person name="Henrissat B."/>
            <person name="Grigoriev I.V."/>
            <person name="Hibbett D.S."/>
            <person name="Martin F."/>
            <person name="Nordberg H.P."/>
            <person name="Cantor M.N."/>
            <person name="Hua S.X."/>
        </authorList>
    </citation>
    <scope>NUCLEOTIDE SEQUENCE [LARGE SCALE GENOMIC DNA]</scope>
    <source>
        <strain evidence="6 7">Foug A</strain>
    </source>
</reference>
<dbReference type="GO" id="GO:0016559">
    <property type="term" value="P:peroxisome fission"/>
    <property type="evidence" value="ECO:0007669"/>
    <property type="project" value="TreeGrafter"/>
</dbReference>
<dbReference type="InterPro" id="IPR003130">
    <property type="entry name" value="GED"/>
</dbReference>
<dbReference type="GO" id="GO:0003924">
    <property type="term" value="F:GTPase activity"/>
    <property type="evidence" value="ECO:0007669"/>
    <property type="project" value="InterPro"/>
</dbReference>
<dbReference type="AlphaFoldDB" id="A0A0C3ATD6"/>
<dbReference type="FunCoup" id="A0A0C3ATD6">
    <property type="interactions" value="675"/>
</dbReference>
<dbReference type="PANTHER" id="PTHR11566">
    <property type="entry name" value="DYNAMIN"/>
    <property type="match status" value="1"/>
</dbReference>
<dbReference type="InterPro" id="IPR022812">
    <property type="entry name" value="Dynamin"/>
</dbReference>
<dbReference type="EMBL" id="KN822010">
    <property type="protein sequence ID" value="KIM68212.1"/>
    <property type="molecule type" value="Genomic_DNA"/>
</dbReference>
<dbReference type="InterPro" id="IPR001401">
    <property type="entry name" value="Dynamin_GTPase"/>
</dbReference>
<dbReference type="InterPro" id="IPR045063">
    <property type="entry name" value="Dynamin_N"/>
</dbReference>
<dbReference type="SUPFAM" id="SSF52540">
    <property type="entry name" value="P-loop containing nucleoside triphosphate hydrolases"/>
    <property type="match status" value="1"/>
</dbReference>
<feature type="compositionally biased region" description="Basic residues" evidence="3">
    <location>
        <begin position="582"/>
        <end position="591"/>
    </location>
</feature>
<sequence>MDSDLIKLVNRLQDTFNDLGGELDMPQLVVVGSQSSGKSSVLENIVGRDFLPRGQGIVTRRPLVLQLIHTPSPDPSASPPAPSEWAQFLHVDRRFTDFNEVRQEIEQETFRVAGQNKGVSKLPISLRIYSPNVLDLTLVDLPGLTKIPVGDQPSDIERQIRNLVLEYISKPSSVILAVSPANVDLANSDALKLARSVDSQGRRTIGVLTKLDLMDAGTNALDVLTGRVYPLKLGFIGVVNRSQQDIMTEKSMRDALEAEVEFFRNHTAYRNISHKNGTKYLARSLNQVLMNHIRDKLPDMKARLNTLMGQAQQELNSFGDAAIFGDKNQQGALVLRLMNQFAQDFISSIEGTKVDMSTKELSGGARIYYIFNDVFGHALASIDSTGNLDNQDIRTAIRNSTGPRPSLFVPESAFDLLVKPQIKLLEAPSLRCVELVYEELVKICHNCTSTELEHFPRLHAQLVECVSELLRERLGPTSEYAQSLIEIQTAYINTNHPTFIAGSAAAAQAATVPPPPKPVAPTRPVSSDSIPGGPTHEDGEDSSNEESASPNGVPPRDGRSVSATLHDRSRMGSTVPNTSTSGKHKHPRHSSTHPSSSHPHAAAGPGTSPHTARDTFLNYFFGQNGPGPLAGSSIERSHAGLAPIPTGRDVSGVDTPGPAGILAPKRSLDGNSAAFDMKSLGKHIEAVSSISDNGSQMTQREEMETALIRSLIASYFSIVRQSIQDLIPKAIMHLLVNHSSKHVQNRLVASLYKPDLFSELLNEDEALVVERARVKALLDAYKEAFKTLSEVNLKTV</sequence>
<feature type="domain" description="Dynamin-type G" evidence="5">
    <location>
        <begin position="22"/>
        <end position="298"/>
    </location>
</feature>
<dbReference type="SMART" id="SM00053">
    <property type="entry name" value="DYNc"/>
    <property type="match status" value="1"/>
</dbReference>
<dbReference type="PROSITE" id="PS51718">
    <property type="entry name" value="G_DYNAMIN_2"/>
    <property type="match status" value="1"/>
</dbReference>
<organism evidence="6 7">
    <name type="scientific">Scleroderma citrinum Foug A</name>
    <dbReference type="NCBI Taxonomy" id="1036808"/>
    <lineage>
        <taxon>Eukaryota</taxon>
        <taxon>Fungi</taxon>
        <taxon>Dikarya</taxon>
        <taxon>Basidiomycota</taxon>
        <taxon>Agaricomycotina</taxon>
        <taxon>Agaricomycetes</taxon>
        <taxon>Agaricomycetidae</taxon>
        <taxon>Boletales</taxon>
        <taxon>Sclerodermatineae</taxon>
        <taxon>Sclerodermataceae</taxon>
        <taxon>Scleroderma</taxon>
    </lineage>
</organism>
<evidence type="ECO:0000313" key="7">
    <source>
        <dbReference type="Proteomes" id="UP000053989"/>
    </source>
</evidence>
<dbReference type="Pfam" id="PF00350">
    <property type="entry name" value="Dynamin_N"/>
    <property type="match status" value="1"/>
</dbReference>
<dbReference type="PRINTS" id="PR00195">
    <property type="entry name" value="DYNAMIN"/>
</dbReference>
<feature type="region of interest" description="Disordered" evidence="3">
    <location>
        <begin position="510"/>
        <end position="611"/>
    </location>
</feature>
<dbReference type="HOGENOM" id="CLU_008964_5_0_1"/>
<evidence type="ECO:0000256" key="2">
    <source>
        <dbReference type="ARBA" id="ARBA00023134"/>
    </source>
</evidence>